<keyword evidence="3" id="KW-1185">Reference proteome</keyword>
<dbReference type="AlphaFoldDB" id="A0A420EEW0"/>
<accession>A0A420EEW0</accession>
<evidence type="ECO:0008006" key="4">
    <source>
        <dbReference type="Google" id="ProtNLM"/>
    </source>
</evidence>
<proteinExistence type="predicted"/>
<feature type="chain" id="PRO_5019462246" description="DUF3617 family protein" evidence="1">
    <location>
        <begin position="20"/>
        <end position="201"/>
    </location>
</feature>
<sequence length="201" mass="22242">MNSLTALLASFALLVPVSAADMVTDDASLPTVPTVGHAAVSAHLTEHSEPEELTGGSSYEQAVPLVAGYSTPVNHQVRIERRVIIRIAPTAPSTRQQMLAQLPRREMPTRFEEKKLKGCIDIKDIAGTQPAHPNRLLLFMRDRRVLSVALEDRCKARDFYSGFYVERNKDGKLCSGRDSLQSRAGSSCEVERLSRLVAWQQ</sequence>
<evidence type="ECO:0000256" key="1">
    <source>
        <dbReference type="SAM" id="SignalP"/>
    </source>
</evidence>
<keyword evidence="1" id="KW-0732">Signal</keyword>
<feature type="signal peptide" evidence="1">
    <location>
        <begin position="1"/>
        <end position="19"/>
    </location>
</feature>
<evidence type="ECO:0000313" key="3">
    <source>
        <dbReference type="Proteomes" id="UP000284395"/>
    </source>
</evidence>
<reference evidence="2 3" key="1">
    <citation type="submission" date="2018-09" db="EMBL/GenBank/DDBJ databases">
        <title>Altererythrobacter spongiae sp. nov., isolated from a marine sponge.</title>
        <authorList>
            <person name="Zhuang L."/>
            <person name="Luo L."/>
        </authorList>
    </citation>
    <scope>NUCLEOTIDE SEQUENCE [LARGE SCALE GENOMIC DNA]</scope>
    <source>
        <strain evidence="2 3">HN-Y73</strain>
    </source>
</reference>
<evidence type="ECO:0000313" key="2">
    <source>
        <dbReference type="EMBL" id="RKF19221.1"/>
    </source>
</evidence>
<dbReference type="Proteomes" id="UP000284395">
    <property type="component" value="Unassembled WGS sequence"/>
</dbReference>
<gene>
    <name evidence="2" type="ORF">D6851_12165</name>
</gene>
<dbReference type="EMBL" id="RAPF01000006">
    <property type="protein sequence ID" value="RKF19221.1"/>
    <property type="molecule type" value="Genomic_DNA"/>
</dbReference>
<protein>
    <recommendedName>
        <fullName evidence="4">DUF3617 family protein</fullName>
    </recommendedName>
</protein>
<comment type="caution">
    <text evidence="2">The sequence shown here is derived from an EMBL/GenBank/DDBJ whole genome shotgun (WGS) entry which is preliminary data.</text>
</comment>
<name>A0A420EEW0_9SPHN</name>
<organism evidence="2 3">
    <name type="scientific">Altericroceibacterium spongiae</name>
    <dbReference type="NCBI Taxonomy" id="2320269"/>
    <lineage>
        <taxon>Bacteria</taxon>
        <taxon>Pseudomonadati</taxon>
        <taxon>Pseudomonadota</taxon>
        <taxon>Alphaproteobacteria</taxon>
        <taxon>Sphingomonadales</taxon>
        <taxon>Erythrobacteraceae</taxon>
        <taxon>Altericroceibacterium</taxon>
    </lineage>
</organism>